<evidence type="ECO:0000256" key="2">
    <source>
        <dbReference type="ARBA" id="ARBA00023239"/>
    </source>
</evidence>
<comment type="similarity">
    <text evidence="1">Belongs to the enoyl-CoA hydratase/isomerase family.</text>
</comment>
<dbReference type="EMBL" id="SADV01000021">
    <property type="protein sequence ID" value="TQR28988.1"/>
    <property type="molecule type" value="Genomic_DNA"/>
</dbReference>
<reference evidence="3 4" key="1">
    <citation type="submission" date="2018-03" db="EMBL/GenBank/DDBJ databases">
        <title>Aerobic endospore-forming bacteria genome sequencing and assembly.</title>
        <authorList>
            <person name="Cavalcante D.A."/>
            <person name="Driks A."/>
            <person name="Putonti C."/>
            <person name="De-Souza M.T."/>
        </authorList>
    </citation>
    <scope>NUCLEOTIDE SEQUENCE [LARGE SCALE GENOMIC DNA]</scope>
    <source>
        <strain evidence="3 4">SDF0037</strain>
    </source>
</reference>
<dbReference type="RefSeq" id="WP_142510190.1">
    <property type="nucleotide sequence ID" value="NZ_SADV01000021.1"/>
</dbReference>
<dbReference type="InterPro" id="IPR001753">
    <property type="entry name" value="Enoyl-CoA_hydra/iso"/>
</dbReference>
<dbReference type="InterPro" id="IPR014748">
    <property type="entry name" value="Enoyl-CoA_hydra_C"/>
</dbReference>
<dbReference type="Gene3D" id="1.10.12.10">
    <property type="entry name" value="Lyase 2-enoyl-coa Hydratase, Chain A, domain 2"/>
    <property type="match status" value="1"/>
</dbReference>
<name>A0A544UA13_LYSSH</name>
<evidence type="ECO:0000313" key="3">
    <source>
        <dbReference type="EMBL" id="TQR28988.1"/>
    </source>
</evidence>
<dbReference type="EC" id="4.2.1.17" evidence="3"/>
<dbReference type="AlphaFoldDB" id="A0A544UA13"/>
<dbReference type="FunFam" id="1.10.12.10:FF:000001">
    <property type="entry name" value="Probable enoyl-CoA hydratase, mitochondrial"/>
    <property type="match status" value="1"/>
</dbReference>
<dbReference type="GO" id="GO:0006635">
    <property type="term" value="P:fatty acid beta-oxidation"/>
    <property type="evidence" value="ECO:0007669"/>
    <property type="project" value="TreeGrafter"/>
</dbReference>
<keyword evidence="2 3" id="KW-0456">Lyase</keyword>
<protein>
    <submittedName>
        <fullName evidence="3">Enoyl-CoA hydratase</fullName>
        <ecNumber evidence="3">4.2.1.17</ecNumber>
    </submittedName>
</protein>
<dbReference type="Pfam" id="PF00378">
    <property type="entry name" value="ECH_1"/>
    <property type="match status" value="1"/>
</dbReference>
<dbReference type="Gene3D" id="3.90.226.10">
    <property type="entry name" value="2-enoyl-CoA Hydratase, Chain A, domain 1"/>
    <property type="match status" value="1"/>
</dbReference>
<dbReference type="FunFam" id="3.90.226.10:FF:000009">
    <property type="entry name" value="Carnitinyl-CoA dehydratase"/>
    <property type="match status" value="1"/>
</dbReference>
<organism evidence="3 4">
    <name type="scientific">Lysinibacillus sphaericus</name>
    <name type="common">Bacillus sphaericus</name>
    <dbReference type="NCBI Taxonomy" id="1421"/>
    <lineage>
        <taxon>Bacteria</taxon>
        <taxon>Bacillati</taxon>
        <taxon>Bacillota</taxon>
        <taxon>Bacilli</taxon>
        <taxon>Bacillales</taxon>
        <taxon>Bacillaceae</taxon>
        <taxon>Lysinibacillus</taxon>
    </lineage>
</organism>
<accession>A0A544UA13</accession>
<dbReference type="InterPro" id="IPR029045">
    <property type="entry name" value="ClpP/crotonase-like_dom_sf"/>
</dbReference>
<comment type="caution">
    <text evidence="3">The sequence shown here is derived from an EMBL/GenBank/DDBJ whole genome shotgun (WGS) entry which is preliminary data.</text>
</comment>
<dbReference type="OrthoDB" id="9775794at2"/>
<dbReference type="PANTHER" id="PTHR11941:SF54">
    <property type="entry name" value="ENOYL-COA HYDRATASE, MITOCHONDRIAL"/>
    <property type="match status" value="1"/>
</dbReference>
<gene>
    <name evidence="3" type="ORF">C7Y47_19035</name>
</gene>
<dbReference type="SUPFAM" id="SSF52096">
    <property type="entry name" value="ClpP/crotonase"/>
    <property type="match status" value="1"/>
</dbReference>
<dbReference type="Proteomes" id="UP000317944">
    <property type="component" value="Unassembled WGS sequence"/>
</dbReference>
<dbReference type="GO" id="GO:0004300">
    <property type="term" value="F:enoyl-CoA hydratase activity"/>
    <property type="evidence" value="ECO:0007669"/>
    <property type="project" value="UniProtKB-EC"/>
</dbReference>
<sequence>MTAFEFIEVTIDSGIGFINLNRPRQYNSLNRAMVREIVQAMELFDRDEGVQVIVLAGNGKAFSSGADIDEMAADNTVRLELLNQFADWDRLGQIKKPIIGSVKGFVFGGGFELALCCDVLIAAEGTEFSFPEINLGVMPGAGGTQRLTKLVGRTKALEWIWSAARITADEALAYGIINKVVQPEMLIEETLKTATMLVQKPALALRLIKEAVNKAVDYSLYEGMQFERKNFYLLFSSEDQKEGMQAFVEKRQPNFKGR</sequence>
<evidence type="ECO:0000313" key="4">
    <source>
        <dbReference type="Proteomes" id="UP000317944"/>
    </source>
</evidence>
<dbReference type="CDD" id="cd06558">
    <property type="entry name" value="crotonase-like"/>
    <property type="match status" value="1"/>
</dbReference>
<dbReference type="PANTHER" id="PTHR11941">
    <property type="entry name" value="ENOYL-COA HYDRATASE-RELATED"/>
    <property type="match status" value="1"/>
</dbReference>
<evidence type="ECO:0000256" key="1">
    <source>
        <dbReference type="ARBA" id="ARBA00005254"/>
    </source>
</evidence>
<proteinExistence type="inferred from homology"/>